<evidence type="ECO:0000256" key="2">
    <source>
        <dbReference type="ARBA" id="ARBA00005046"/>
    </source>
</evidence>
<evidence type="ECO:0000256" key="1">
    <source>
        <dbReference type="ARBA" id="ARBA00002901"/>
    </source>
</evidence>
<keyword evidence="12" id="KW-1185">Reference proteome</keyword>
<dbReference type="NCBIfam" id="NF045515">
    <property type="entry name" value="Glp_gephyrin"/>
    <property type="match status" value="1"/>
</dbReference>
<dbReference type="PANTHER" id="PTHR10192">
    <property type="entry name" value="MOLYBDOPTERIN BIOSYNTHESIS PROTEIN"/>
    <property type="match status" value="1"/>
</dbReference>
<dbReference type="PANTHER" id="PTHR10192:SF5">
    <property type="entry name" value="GEPHYRIN"/>
    <property type="match status" value="1"/>
</dbReference>
<accession>A0ABS7UKZ5</accession>
<dbReference type="SUPFAM" id="SSF63882">
    <property type="entry name" value="MoeA N-terminal region -like"/>
    <property type="match status" value="1"/>
</dbReference>
<comment type="pathway">
    <text evidence="2 9">Cofactor biosynthesis; molybdopterin biosynthesis.</text>
</comment>
<evidence type="ECO:0000256" key="7">
    <source>
        <dbReference type="ARBA" id="ARBA00023150"/>
    </source>
</evidence>
<dbReference type="RefSeq" id="WP_224135999.1">
    <property type="nucleotide sequence ID" value="NZ_JAIQUM010000001.1"/>
</dbReference>
<comment type="similarity">
    <text evidence="3 9">Belongs to the MoeA family.</text>
</comment>
<dbReference type="Gene3D" id="2.170.190.11">
    <property type="entry name" value="Molybdopterin biosynthesis moea protein, domain 3"/>
    <property type="match status" value="1"/>
</dbReference>
<protein>
    <recommendedName>
        <fullName evidence="5 9">Molybdopterin molybdenumtransferase</fullName>
        <ecNumber evidence="4 9">2.10.1.1</ecNumber>
    </recommendedName>
</protein>
<dbReference type="InterPro" id="IPR036688">
    <property type="entry name" value="MoeA_C_domain_IV_sf"/>
</dbReference>
<dbReference type="Gene3D" id="3.90.105.10">
    <property type="entry name" value="Molybdopterin biosynthesis moea protein, domain 2"/>
    <property type="match status" value="1"/>
</dbReference>
<gene>
    <name evidence="11" type="ORF">K9V48_00815</name>
</gene>
<evidence type="ECO:0000256" key="6">
    <source>
        <dbReference type="ARBA" id="ARBA00022505"/>
    </source>
</evidence>
<evidence type="ECO:0000259" key="10">
    <source>
        <dbReference type="SMART" id="SM00852"/>
    </source>
</evidence>
<keyword evidence="9" id="KW-0808">Transferase</keyword>
<dbReference type="NCBIfam" id="TIGR00177">
    <property type="entry name" value="molyb_syn"/>
    <property type="match status" value="1"/>
</dbReference>
<dbReference type="InterPro" id="IPR005110">
    <property type="entry name" value="MoeA_linker/N"/>
</dbReference>
<evidence type="ECO:0000313" key="12">
    <source>
        <dbReference type="Proteomes" id="UP001165287"/>
    </source>
</evidence>
<dbReference type="Gene3D" id="2.40.340.10">
    <property type="entry name" value="MoeA, C-terminal, domain IV"/>
    <property type="match status" value="1"/>
</dbReference>
<dbReference type="InterPro" id="IPR036135">
    <property type="entry name" value="MoeA_linker/N_sf"/>
</dbReference>
<keyword evidence="7 9" id="KW-0501">Molybdenum cofactor biosynthesis</keyword>
<dbReference type="InterPro" id="IPR005111">
    <property type="entry name" value="MoeA_C_domain_IV"/>
</dbReference>
<keyword evidence="9" id="KW-0479">Metal-binding</keyword>
<dbReference type="SMART" id="SM00852">
    <property type="entry name" value="MoCF_biosynth"/>
    <property type="match status" value="1"/>
</dbReference>
<dbReference type="Pfam" id="PF03453">
    <property type="entry name" value="MoeA_N"/>
    <property type="match status" value="1"/>
</dbReference>
<comment type="catalytic activity">
    <reaction evidence="8">
        <text>adenylyl-molybdopterin + molybdate = Mo-molybdopterin + AMP + H(+)</text>
        <dbReference type="Rhea" id="RHEA:35047"/>
        <dbReference type="ChEBI" id="CHEBI:15378"/>
        <dbReference type="ChEBI" id="CHEBI:36264"/>
        <dbReference type="ChEBI" id="CHEBI:62727"/>
        <dbReference type="ChEBI" id="CHEBI:71302"/>
        <dbReference type="ChEBI" id="CHEBI:456215"/>
        <dbReference type="EC" id="2.10.1.1"/>
    </reaction>
</comment>
<dbReference type="CDD" id="cd00887">
    <property type="entry name" value="MoeA"/>
    <property type="match status" value="1"/>
</dbReference>
<dbReference type="EMBL" id="JAIQUM010000001">
    <property type="protein sequence ID" value="MBZ5748826.1"/>
    <property type="molecule type" value="Genomic_DNA"/>
</dbReference>
<comment type="cofactor">
    <cofactor evidence="9">
        <name>Mg(2+)</name>
        <dbReference type="ChEBI" id="CHEBI:18420"/>
    </cofactor>
</comment>
<evidence type="ECO:0000256" key="3">
    <source>
        <dbReference type="ARBA" id="ARBA00010763"/>
    </source>
</evidence>
<dbReference type="InterPro" id="IPR036425">
    <property type="entry name" value="MoaB/Mog-like_dom_sf"/>
</dbReference>
<evidence type="ECO:0000256" key="8">
    <source>
        <dbReference type="ARBA" id="ARBA00047317"/>
    </source>
</evidence>
<feature type="domain" description="MoaB/Mog" evidence="10">
    <location>
        <begin position="189"/>
        <end position="327"/>
    </location>
</feature>
<keyword evidence="6 9" id="KW-0500">Molybdenum</keyword>
<name>A0ABS7UKZ5_9BACI</name>
<sequence length="426" mass="46588">MVERRRPLAVKEAIERVMRYSVLGEKEQVSLRESYGRFLAEDLIADHPVPPFDRSPYDGFAIRSIDSKLASTDQPVEFEVIDEIGAGSVSEFVLGEMQAIRIMTGAQLPNGCDAVVMLELTKVFEKEEKVFMSIKRPFNSGDNISFEGEDTPQGSTLVKKGAYITPGTIALLATFGYATVTVIKKPTIGIIATGSELLDVGEQLVPGKIRNSNSFMIEAQTRRSGAEPIYLGKLMDDIDECYEAIKNALSNVDFLITTGGVSVGDYDYLPEIYKRLGANVLFNKVAMRPGSVTTVAEYNGKLLFGLSGNPSACYVGFELFVRPIVRSYLSSEKPHLRKVTANLGKDFLKANPFTRFVRGKLSFAKGELIASPVGLDKSNVVTSLAESNAFIVLPGGTRGFQTGDQVDVLLVEEQIGSEISWAESFK</sequence>
<comment type="caution">
    <text evidence="11">The sequence shown here is derived from an EMBL/GenBank/DDBJ whole genome shotgun (WGS) entry which is preliminary data.</text>
</comment>
<comment type="function">
    <text evidence="1 9">Catalyzes the insertion of molybdate into adenylated molybdopterin with the concomitant release of AMP.</text>
</comment>
<evidence type="ECO:0000256" key="4">
    <source>
        <dbReference type="ARBA" id="ARBA00013269"/>
    </source>
</evidence>
<organism evidence="11 12">
    <name type="scientific">Metabacillus rhizolycopersici</name>
    <dbReference type="NCBI Taxonomy" id="2875709"/>
    <lineage>
        <taxon>Bacteria</taxon>
        <taxon>Bacillati</taxon>
        <taxon>Bacillota</taxon>
        <taxon>Bacilli</taxon>
        <taxon>Bacillales</taxon>
        <taxon>Bacillaceae</taxon>
        <taxon>Metabacillus</taxon>
    </lineage>
</organism>
<dbReference type="Proteomes" id="UP001165287">
    <property type="component" value="Unassembled WGS sequence"/>
</dbReference>
<dbReference type="Pfam" id="PF00994">
    <property type="entry name" value="MoCF_biosynth"/>
    <property type="match status" value="1"/>
</dbReference>
<reference evidence="11" key="1">
    <citation type="submission" date="2024-05" db="EMBL/GenBank/DDBJ databases">
        <title>Metabacillus sp. nov., isolated from the rhizosphere soil of tomato plants.</title>
        <authorList>
            <person name="Ma R."/>
        </authorList>
    </citation>
    <scope>NUCLEOTIDE SEQUENCE</scope>
    <source>
        <strain evidence="11">DBTR6</strain>
    </source>
</reference>
<dbReference type="Pfam" id="PF03454">
    <property type="entry name" value="MoeA_C"/>
    <property type="match status" value="1"/>
</dbReference>
<dbReference type="InterPro" id="IPR038987">
    <property type="entry name" value="MoeA-like"/>
</dbReference>
<evidence type="ECO:0000256" key="5">
    <source>
        <dbReference type="ARBA" id="ARBA00021108"/>
    </source>
</evidence>
<proteinExistence type="inferred from homology"/>
<dbReference type="SUPFAM" id="SSF63867">
    <property type="entry name" value="MoeA C-terminal domain-like"/>
    <property type="match status" value="1"/>
</dbReference>
<dbReference type="InterPro" id="IPR001453">
    <property type="entry name" value="MoaB/Mog_dom"/>
</dbReference>
<dbReference type="SUPFAM" id="SSF53218">
    <property type="entry name" value="Molybdenum cofactor biosynthesis proteins"/>
    <property type="match status" value="1"/>
</dbReference>
<evidence type="ECO:0000256" key="9">
    <source>
        <dbReference type="RuleBase" id="RU365090"/>
    </source>
</evidence>
<keyword evidence="9" id="KW-0460">Magnesium</keyword>
<dbReference type="Gene3D" id="3.40.980.10">
    <property type="entry name" value="MoaB/Mog-like domain"/>
    <property type="match status" value="1"/>
</dbReference>
<dbReference type="EC" id="2.10.1.1" evidence="4 9"/>
<evidence type="ECO:0000313" key="11">
    <source>
        <dbReference type="EMBL" id="MBZ5748826.1"/>
    </source>
</evidence>